<evidence type="ECO:0000256" key="1">
    <source>
        <dbReference type="ARBA" id="ARBA00022475"/>
    </source>
</evidence>
<dbReference type="PANTHER" id="PTHR37485">
    <property type="entry name" value="CELL DIVISION PROTEIN FTSB"/>
    <property type="match status" value="1"/>
</dbReference>
<keyword evidence="6 7" id="KW-0131">Cell cycle</keyword>
<evidence type="ECO:0000313" key="8">
    <source>
        <dbReference type="EMBL" id="RMU59854.1"/>
    </source>
</evidence>
<comment type="function">
    <text evidence="7">Essential cell division protein. May link together the upstream cell division proteins, which are predominantly cytoplasmic, with the downstream cell division proteins, which are predominantly periplasmic.</text>
</comment>
<keyword evidence="4 7" id="KW-1133">Transmembrane helix</keyword>
<evidence type="ECO:0000256" key="5">
    <source>
        <dbReference type="ARBA" id="ARBA00023136"/>
    </source>
</evidence>
<dbReference type="GO" id="GO:0030428">
    <property type="term" value="C:cell septum"/>
    <property type="evidence" value="ECO:0007669"/>
    <property type="project" value="TreeGrafter"/>
</dbReference>
<dbReference type="InterPro" id="IPR007060">
    <property type="entry name" value="FtsL/DivIC"/>
</dbReference>
<accession>A0A3M5VQ27</accession>
<comment type="caution">
    <text evidence="8">The sequence shown here is derived from an EMBL/GenBank/DDBJ whole genome shotgun (WGS) entry which is preliminary data.</text>
</comment>
<dbReference type="Pfam" id="PF04977">
    <property type="entry name" value="DivIC"/>
    <property type="match status" value="1"/>
</dbReference>
<comment type="subcellular location">
    <subcellularLocation>
        <location evidence="7">Cell inner membrane</location>
        <topology evidence="7">Single-pass type II membrane protein</topology>
    </subcellularLocation>
    <text evidence="7">Localizes to the division septum.</text>
</comment>
<dbReference type="GO" id="GO:0032153">
    <property type="term" value="C:cell division site"/>
    <property type="evidence" value="ECO:0007669"/>
    <property type="project" value="UniProtKB-UniRule"/>
</dbReference>
<dbReference type="GO" id="GO:0005886">
    <property type="term" value="C:plasma membrane"/>
    <property type="evidence" value="ECO:0007669"/>
    <property type="project" value="UniProtKB-SubCell"/>
</dbReference>
<dbReference type="NCBIfam" id="NF002058">
    <property type="entry name" value="PRK00888.1"/>
    <property type="match status" value="1"/>
</dbReference>
<feature type="topological domain" description="Periplasmic" evidence="7">
    <location>
        <begin position="57"/>
        <end position="124"/>
    </location>
</feature>
<sequence length="124" mass="14032">MTSASLVFPGFVLSVAAKGLHDCLFSLDTRISMRSPNWLFLVLLLLLAGLQYRLWVGNGSFAQVEELTQQIADQRAENERLLERNRVLDAEVLELKKGTETVEERARHELGMVKEGETLYQLAQ</sequence>
<evidence type="ECO:0000256" key="4">
    <source>
        <dbReference type="ARBA" id="ARBA00022989"/>
    </source>
</evidence>
<evidence type="ECO:0000256" key="3">
    <source>
        <dbReference type="ARBA" id="ARBA00022692"/>
    </source>
</evidence>
<organism evidence="8 9">
    <name type="scientific">Pseudomonas syringae pv. avii</name>
    <dbReference type="NCBI Taxonomy" id="663959"/>
    <lineage>
        <taxon>Bacteria</taxon>
        <taxon>Pseudomonadati</taxon>
        <taxon>Pseudomonadota</taxon>
        <taxon>Gammaproteobacteria</taxon>
        <taxon>Pseudomonadales</taxon>
        <taxon>Pseudomonadaceae</taxon>
        <taxon>Pseudomonas</taxon>
        <taxon>Pseudomonas syringae</taxon>
    </lineage>
</organism>
<dbReference type="AlphaFoldDB" id="A0A3M5VQ27"/>
<evidence type="ECO:0000256" key="2">
    <source>
        <dbReference type="ARBA" id="ARBA00022618"/>
    </source>
</evidence>
<dbReference type="EMBL" id="RBUA01000503">
    <property type="protein sequence ID" value="RMU59854.1"/>
    <property type="molecule type" value="Genomic_DNA"/>
</dbReference>
<gene>
    <name evidence="7" type="primary">ftsB</name>
    <name evidence="8" type="ORF">ALP29_05155</name>
</gene>
<keyword evidence="5 7" id="KW-0472">Membrane</keyword>
<evidence type="ECO:0000256" key="6">
    <source>
        <dbReference type="ARBA" id="ARBA00023306"/>
    </source>
</evidence>
<evidence type="ECO:0000313" key="9">
    <source>
        <dbReference type="Proteomes" id="UP000280395"/>
    </source>
</evidence>
<protein>
    <recommendedName>
        <fullName evidence="7">Cell division protein FtsB</fullName>
    </recommendedName>
</protein>
<keyword evidence="2 7" id="KW-0132">Cell division</keyword>
<dbReference type="HAMAP" id="MF_00599">
    <property type="entry name" value="FtsB"/>
    <property type="match status" value="1"/>
</dbReference>
<evidence type="ECO:0000256" key="7">
    <source>
        <dbReference type="HAMAP-Rule" id="MF_00599"/>
    </source>
</evidence>
<name>A0A3M5VQ27_PSESX</name>
<comment type="similarity">
    <text evidence="7">Belongs to the FtsB family.</text>
</comment>
<feature type="coiled-coil region" evidence="7">
    <location>
        <begin position="64"/>
        <end position="91"/>
    </location>
</feature>
<keyword evidence="1 7" id="KW-1003">Cell membrane</keyword>
<keyword evidence="7" id="KW-0997">Cell inner membrane</keyword>
<feature type="topological domain" description="Cytoplasmic" evidence="7">
    <location>
        <begin position="1"/>
        <end position="38"/>
    </location>
</feature>
<keyword evidence="3 7" id="KW-0812">Transmembrane</keyword>
<dbReference type="PANTHER" id="PTHR37485:SF1">
    <property type="entry name" value="CELL DIVISION PROTEIN FTSB"/>
    <property type="match status" value="1"/>
</dbReference>
<dbReference type="InterPro" id="IPR023081">
    <property type="entry name" value="Cell_div_FtsB"/>
</dbReference>
<proteinExistence type="inferred from homology"/>
<reference evidence="8 9" key="1">
    <citation type="submission" date="2018-08" db="EMBL/GenBank/DDBJ databases">
        <title>Recombination of ecologically and evolutionarily significant loci maintains genetic cohesion in the Pseudomonas syringae species complex.</title>
        <authorList>
            <person name="Dillon M."/>
            <person name="Thakur S."/>
            <person name="Almeida R.N.D."/>
            <person name="Weir B.S."/>
            <person name="Guttman D.S."/>
        </authorList>
    </citation>
    <scope>NUCLEOTIDE SEQUENCE [LARGE SCALE GENOMIC DNA]</scope>
    <source>
        <strain evidence="8 9">ICMP 14479</strain>
    </source>
</reference>
<dbReference type="Proteomes" id="UP000280395">
    <property type="component" value="Unassembled WGS sequence"/>
</dbReference>
<dbReference type="GO" id="GO:0043093">
    <property type="term" value="P:FtsZ-dependent cytokinesis"/>
    <property type="evidence" value="ECO:0007669"/>
    <property type="project" value="UniProtKB-UniRule"/>
</dbReference>
<comment type="subunit">
    <text evidence="7">Part of a complex composed of FtsB, FtsL and FtsQ.</text>
</comment>
<keyword evidence="7" id="KW-0175">Coiled coil</keyword>